<evidence type="ECO:0000256" key="1">
    <source>
        <dbReference type="SAM" id="Phobius"/>
    </source>
</evidence>
<sequence>MKKTMVKYIIKQIVKYVLILFLFLFAFSKLLGLQFNVSLVIEELSLSELTSNRLFKYFFGYSPSYVYSIAFLELLLGTFLFFRKTERIGLVIVVPYLIHINLINSIFDFNISLKIISTLLLIIAILLIAFDWEFFKRFFRGNDFLGNEKKSSNVFFRIRKLKWIFLPSLLVGVYFFMNKAESEGLKKNELYGIWKVIPSETPGNIKEVYFDIKSEFAIKNSSNKLFKGSITSLDTQRCMIKANGEYDPKELDHFIEEEMKNSGLKEEYYRQIEKSKLIDNYLIKYNLEPYKLTLAYKLSGDTLHLKGENLNQQIDIKLLRKTNRN</sequence>
<accession>A0ABN1IHN4</accession>
<name>A0ABN1IHN4_9FLAO</name>
<keyword evidence="1" id="KW-1133">Transmembrane helix</keyword>
<dbReference type="EMBL" id="BAAAGE010000001">
    <property type="protein sequence ID" value="GAA0713606.1"/>
    <property type="molecule type" value="Genomic_DNA"/>
</dbReference>
<evidence type="ECO:0008006" key="4">
    <source>
        <dbReference type="Google" id="ProtNLM"/>
    </source>
</evidence>
<comment type="caution">
    <text evidence="2">The sequence shown here is derived from an EMBL/GenBank/DDBJ whole genome shotgun (WGS) entry which is preliminary data.</text>
</comment>
<dbReference type="Proteomes" id="UP001501758">
    <property type="component" value="Unassembled WGS sequence"/>
</dbReference>
<evidence type="ECO:0000313" key="2">
    <source>
        <dbReference type="EMBL" id="GAA0713606.1"/>
    </source>
</evidence>
<dbReference type="RefSeq" id="WP_343910285.1">
    <property type="nucleotide sequence ID" value="NZ_BAAAGE010000001.1"/>
</dbReference>
<protein>
    <recommendedName>
        <fullName evidence="4">DoxX family protein</fullName>
    </recommendedName>
</protein>
<gene>
    <name evidence="2" type="ORF">GCM10009430_05580</name>
</gene>
<keyword evidence="1" id="KW-0812">Transmembrane</keyword>
<keyword evidence="3" id="KW-1185">Reference proteome</keyword>
<keyword evidence="1" id="KW-0472">Membrane</keyword>
<feature type="transmembrane region" description="Helical" evidence="1">
    <location>
        <begin position="161"/>
        <end position="177"/>
    </location>
</feature>
<organism evidence="2 3">
    <name type="scientific">Aquimarina litoralis</name>
    <dbReference type="NCBI Taxonomy" id="584605"/>
    <lineage>
        <taxon>Bacteria</taxon>
        <taxon>Pseudomonadati</taxon>
        <taxon>Bacteroidota</taxon>
        <taxon>Flavobacteriia</taxon>
        <taxon>Flavobacteriales</taxon>
        <taxon>Flavobacteriaceae</taxon>
        <taxon>Aquimarina</taxon>
    </lineage>
</organism>
<feature type="transmembrane region" description="Helical" evidence="1">
    <location>
        <begin position="64"/>
        <end position="82"/>
    </location>
</feature>
<proteinExistence type="predicted"/>
<evidence type="ECO:0000313" key="3">
    <source>
        <dbReference type="Proteomes" id="UP001501758"/>
    </source>
</evidence>
<feature type="transmembrane region" description="Helical" evidence="1">
    <location>
        <begin position="113"/>
        <end position="130"/>
    </location>
</feature>
<feature type="transmembrane region" description="Helical" evidence="1">
    <location>
        <begin position="89"/>
        <end position="107"/>
    </location>
</feature>
<reference evidence="2 3" key="1">
    <citation type="journal article" date="2019" name="Int. J. Syst. Evol. Microbiol.">
        <title>The Global Catalogue of Microorganisms (GCM) 10K type strain sequencing project: providing services to taxonomists for standard genome sequencing and annotation.</title>
        <authorList>
            <consortium name="The Broad Institute Genomics Platform"/>
            <consortium name="The Broad Institute Genome Sequencing Center for Infectious Disease"/>
            <person name="Wu L."/>
            <person name="Ma J."/>
        </authorList>
    </citation>
    <scope>NUCLEOTIDE SEQUENCE [LARGE SCALE GENOMIC DNA]</scope>
    <source>
        <strain evidence="2 3">JCM 15974</strain>
    </source>
</reference>